<dbReference type="InterPro" id="IPR006172">
    <property type="entry name" value="DNA-dir_DNA_pol_B"/>
</dbReference>
<dbReference type="GO" id="GO:0003887">
    <property type="term" value="F:DNA-directed DNA polymerase activity"/>
    <property type="evidence" value="ECO:0007669"/>
    <property type="project" value="UniProtKB-KW"/>
</dbReference>
<dbReference type="SUPFAM" id="SSF53098">
    <property type="entry name" value="Ribonuclease H-like"/>
    <property type="match status" value="1"/>
</dbReference>
<dbReference type="GO" id="GO:0016035">
    <property type="term" value="C:zeta DNA polymerase complex"/>
    <property type="evidence" value="ECO:0007669"/>
    <property type="project" value="InterPro"/>
</dbReference>
<evidence type="ECO:0000256" key="14">
    <source>
        <dbReference type="ARBA" id="ARBA00023014"/>
    </source>
</evidence>
<protein>
    <recommendedName>
        <fullName evidence="20">DNA polymerase</fullName>
        <ecNumber evidence="20">2.7.7.7</ecNumber>
    </recommendedName>
</protein>
<dbReference type="GO" id="GO:0051539">
    <property type="term" value="F:4 iron, 4 sulfur cluster binding"/>
    <property type="evidence" value="ECO:0007669"/>
    <property type="project" value="UniProtKB-KW"/>
</dbReference>
<evidence type="ECO:0000256" key="16">
    <source>
        <dbReference type="ARBA" id="ARBA00023204"/>
    </source>
</evidence>
<evidence type="ECO:0000256" key="9">
    <source>
        <dbReference type="ARBA" id="ARBA00022763"/>
    </source>
</evidence>
<dbReference type="InterPro" id="IPR042087">
    <property type="entry name" value="DNA_pol_B_thumb"/>
</dbReference>
<comment type="catalytic activity">
    <reaction evidence="18 20">
        <text>DNA(n) + a 2'-deoxyribonucleoside 5'-triphosphate = DNA(n+1) + diphosphate</text>
        <dbReference type="Rhea" id="RHEA:22508"/>
        <dbReference type="Rhea" id="RHEA-COMP:17339"/>
        <dbReference type="Rhea" id="RHEA-COMP:17340"/>
        <dbReference type="ChEBI" id="CHEBI:33019"/>
        <dbReference type="ChEBI" id="CHEBI:61560"/>
        <dbReference type="ChEBI" id="CHEBI:173112"/>
        <dbReference type="EC" id="2.7.7.7"/>
    </reaction>
</comment>
<evidence type="ECO:0000256" key="1">
    <source>
        <dbReference type="ARBA" id="ARBA00001966"/>
    </source>
</evidence>
<evidence type="ECO:0000256" key="19">
    <source>
        <dbReference type="ARBA" id="ARBA00066055"/>
    </source>
</evidence>
<evidence type="ECO:0000256" key="2">
    <source>
        <dbReference type="ARBA" id="ARBA00004123"/>
    </source>
</evidence>
<gene>
    <name evidence="27" type="ORF">KASA_0I01265G</name>
</gene>
<evidence type="ECO:0000256" key="10">
    <source>
        <dbReference type="ARBA" id="ARBA00022771"/>
    </source>
</evidence>
<keyword evidence="11 20" id="KW-0862">Zinc</keyword>
<keyword evidence="7 20" id="KW-0235">DNA replication</keyword>
<dbReference type="PRINTS" id="PR00106">
    <property type="entry name" value="DNAPOLB"/>
</dbReference>
<dbReference type="GO" id="GO:0000724">
    <property type="term" value="P:double-strand break repair via homologous recombination"/>
    <property type="evidence" value="ECO:0007669"/>
    <property type="project" value="TreeGrafter"/>
</dbReference>
<dbReference type="GO" id="GO:0042276">
    <property type="term" value="P:error-prone translesion synthesis"/>
    <property type="evidence" value="ECO:0007669"/>
    <property type="project" value="TreeGrafter"/>
</dbReference>
<proteinExistence type="inferred from homology"/>
<dbReference type="InterPro" id="IPR006133">
    <property type="entry name" value="DNA-dir_DNA_pol_B_exonuc"/>
</dbReference>
<dbReference type="GO" id="GO:0003677">
    <property type="term" value="F:DNA binding"/>
    <property type="evidence" value="ECO:0007669"/>
    <property type="project" value="UniProtKB-KW"/>
</dbReference>
<keyword evidence="13 20" id="KW-0408">Iron</keyword>
<reference evidence="27 28" key="1">
    <citation type="submission" date="2017-04" db="EMBL/GenBank/DDBJ databases">
        <authorList>
            <person name="Afonso C.L."/>
            <person name="Miller P.J."/>
            <person name="Scott M.A."/>
            <person name="Spackman E."/>
            <person name="Goraichik I."/>
            <person name="Dimitrov K.M."/>
            <person name="Suarez D.L."/>
            <person name="Swayne D.E."/>
        </authorList>
    </citation>
    <scope>NUCLEOTIDE SEQUENCE [LARGE SCALE GENOMIC DNA]</scope>
</reference>
<name>A0A1X7R904_9SACH</name>
<dbReference type="InterPro" id="IPR030559">
    <property type="entry name" value="PolZ_Rev3"/>
</dbReference>
<evidence type="ECO:0000256" key="7">
    <source>
        <dbReference type="ARBA" id="ARBA00022705"/>
    </source>
</evidence>
<dbReference type="InterPro" id="IPR017964">
    <property type="entry name" value="DNA-dir_DNA_pol_B_CS"/>
</dbReference>
<evidence type="ECO:0000256" key="3">
    <source>
        <dbReference type="ARBA" id="ARBA00005755"/>
    </source>
</evidence>
<dbReference type="CDD" id="cd05778">
    <property type="entry name" value="DNA_polB_zeta_exo"/>
    <property type="match status" value="1"/>
</dbReference>
<keyword evidence="15 20" id="KW-0238">DNA-binding</keyword>
<keyword evidence="4 20" id="KW-0004">4Fe-4S</keyword>
<dbReference type="PANTHER" id="PTHR45812:SF1">
    <property type="entry name" value="DNA POLYMERASE ZETA CATALYTIC SUBUNIT"/>
    <property type="match status" value="1"/>
</dbReference>
<dbReference type="InterPro" id="IPR036397">
    <property type="entry name" value="RNaseH_sf"/>
</dbReference>
<dbReference type="InterPro" id="IPR012337">
    <property type="entry name" value="RNaseH-like_sf"/>
</dbReference>
<feature type="domain" description="DNA polymerase delta/zeta catalytic subunit N-terminal" evidence="25">
    <location>
        <begin position="75"/>
        <end position="165"/>
    </location>
</feature>
<accession>A0A1X7R904</accession>
<dbReference type="Gene3D" id="3.90.1600.10">
    <property type="entry name" value="Palm domain of DNA polymerase"/>
    <property type="match status" value="1"/>
</dbReference>
<dbReference type="InterPro" id="IPR025687">
    <property type="entry name" value="Znf-C4pol"/>
</dbReference>
<dbReference type="CDD" id="cd05534">
    <property type="entry name" value="POLBc_zeta"/>
    <property type="match status" value="1"/>
</dbReference>
<evidence type="ECO:0000259" key="26">
    <source>
        <dbReference type="Pfam" id="PF24065"/>
    </source>
</evidence>
<evidence type="ECO:0000313" key="28">
    <source>
        <dbReference type="Proteomes" id="UP000196158"/>
    </source>
</evidence>
<feature type="domain" description="C4-type zinc-finger of DNA polymerase delta" evidence="24">
    <location>
        <begin position="1407"/>
        <end position="1488"/>
    </location>
</feature>
<keyword evidence="14 20" id="KW-0411">Iron-sulfur</keyword>
<evidence type="ECO:0000256" key="8">
    <source>
        <dbReference type="ARBA" id="ARBA00022723"/>
    </source>
</evidence>
<dbReference type="InterPro" id="IPR056447">
    <property type="entry name" value="REV3_N"/>
</dbReference>
<keyword evidence="10 20" id="KW-0863">Zinc-finger</keyword>
<dbReference type="PROSITE" id="PS00116">
    <property type="entry name" value="DNA_POLYMERASE_B"/>
    <property type="match status" value="1"/>
</dbReference>
<evidence type="ECO:0000256" key="17">
    <source>
        <dbReference type="ARBA" id="ARBA00023242"/>
    </source>
</evidence>
<evidence type="ECO:0000256" key="11">
    <source>
        <dbReference type="ARBA" id="ARBA00022833"/>
    </source>
</evidence>
<evidence type="ECO:0000259" key="22">
    <source>
        <dbReference type="Pfam" id="PF00136"/>
    </source>
</evidence>
<dbReference type="Pfam" id="PF00136">
    <property type="entry name" value="DNA_pol_B"/>
    <property type="match status" value="1"/>
</dbReference>
<dbReference type="Proteomes" id="UP000196158">
    <property type="component" value="Unassembled WGS sequence"/>
</dbReference>
<sequence length="1513" mass="172768">MTAESFPPSSGNLSSLSEDEIHLAMNNYDFYMTKPSILDRSSGVSLPINRFNKVPVIRVYGCLPSGHQVLCHIHGVFPYIFLEYDGLDSDTSSVMNQKCAQLHIMLETGVSQYYSKDAKSGSTSTVTGNLNHIANVSIVKCVPFYGFHVGWSAFYKVTLLNPSQVNKVSDLLREGKLLSRKVPTFETHIPYLLQFSADFNLFGCDWINFGQCYFRNPVLNPVLDTDNLMMTAELETFLKIFCKKGHSILHKGEFPRVGNGLLEIDVLPQFIKNIDNLNYSDGPSNFPQPGEAALTSIIKYHVSSTRRMVNDLNSQRNLFSLEKYKLPNVIERNTNIKESWQSTEDYNDFFNKAKNKMKLYSHTPSFSNFVKNDARFDSIVNLHESLSELWPIIPRSLVLQENNPLPEQVLDTSFNDYNNAGDTESEEEDSGEIIEHVINGNSIPTEAVIGSTDNNDKNDSESLANRTLPINQSNSSWKDKLSQSMDFVLTQNMAKRRKLLSQNVSQKIMPKLESKRCGNGIGYGKCAFRYKVAPLCSSNITEDLRENGFPIIDYPDLHFGNPRDLDIKPYIYAGKRFDINSTHLIDRVPLTYEDNPVILDDISSENYFETWKYNKKPPTFSSVKSETEKKRYSKIQQSQIANVSPSNIFMYKFKSFSPNNKSKTNRGIQETLTHFSLEIHVNTREDFKPDPRLDPVSAIFWKLDDETYPFDFDIETEGIMVVNPDVDDPKFSRKFTDAAGEIPIMIYDSEFDMLDALTDLVILFDPDVLSGFEVNLSSWGYLIQRCDRVHKFNLTDEISRVAFKWKHDKFEKTSRLYTHSSGTTITGRYVLNIWRIIRANVALTQYTVENLAFTILHERIPHFSYQDLTGMWNNINNTNSITYLKSLFHYWMTRTRINIKLLRKQDFIDKTIEQAKLIGIDFHSVYFRGSQYKVESFLIRLCKLEGYVLLSPTKTDVQNQKALECVPLVMEPESAFYKSPMVILDFQSLYPTIMMAYNYCYSTMLGRVKEMSEKSNTIGVGNVPLQKGLLTLLDDKVTIAPNGMVYVKSSIRKSTLSIMLKEILDIRVMVKKTISELGSRNDALKKSLSNKQLALKLLANVTYGYTSASFSGRMPCSDLADSVVQTGRETLEKAVSMIESNDKWAAKVVYGDTDSLFIYLPGRSKKEAFDIGQEISIAVSKANPDPIFLKFEKVYFPSILVSKKRYVGYSFESRDQKVPMLDSKGIETVRRDGHPAQQKIVEETLRILFDTKDLSKVKNYVQEQFSKIYQGNISIQDFCFAKEVKLGRYKSENTAPAGAVVAKRKMEKDKRAEPQYKERVPYLVVRSKLGETLRNRSISPEEFIADDSLELDSDYYILKTLVPPLSRLLNITGINVSDWVTNLKRTRKGLSSIKDKRVKALGESILCCNCRKNHVSERSAALCQECLSDERTTTVSLLMGKSVTETRSEDLGLICRVCSYRYTHDAGPIGNDIALKCDSYDCPIYYSRMKNKRYLQSNNTDTKDKALRYLDKW</sequence>
<comment type="subcellular location">
    <subcellularLocation>
        <location evidence="2 20">Nucleus</location>
    </subcellularLocation>
</comment>
<dbReference type="GO" id="GO:0008270">
    <property type="term" value="F:zinc ion binding"/>
    <property type="evidence" value="ECO:0007669"/>
    <property type="project" value="UniProtKB-KW"/>
</dbReference>
<keyword evidence="12 20" id="KW-0239">DNA-directed DNA polymerase</keyword>
<keyword evidence="8 20" id="KW-0479">Metal-binding</keyword>
<keyword evidence="28" id="KW-1185">Reference proteome</keyword>
<organism evidence="27 28">
    <name type="scientific">Maudiozyma saulgeensis</name>
    <dbReference type="NCBI Taxonomy" id="1789683"/>
    <lineage>
        <taxon>Eukaryota</taxon>
        <taxon>Fungi</taxon>
        <taxon>Dikarya</taxon>
        <taxon>Ascomycota</taxon>
        <taxon>Saccharomycotina</taxon>
        <taxon>Saccharomycetes</taxon>
        <taxon>Saccharomycetales</taxon>
        <taxon>Saccharomycetaceae</taxon>
        <taxon>Maudiozyma</taxon>
    </lineage>
</organism>
<dbReference type="InterPro" id="IPR056435">
    <property type="entry name" value="DPOD/Z_N"/>
</dbReference>
<keyword evidence="6 20" id="KW-0548">Nucleotidyltransferase</keyword>
<dbReference type="EMBL" id="FXLY01000010">
    <property type="protein sequence ID" value="SMN22115.1"/>
    <property type="molecule type" value="Genomic_DNA"/>
</dbReference>
<evidence type="ECO:0000256" key="5">
    <source>
        <dbReference type="ARBA" id="ARBA00022679"/>
    </source>
</evidence>
<comment type="similarity">
    <text evidence="3 20">Belongs to the DNA polymerase type-B family.</text>
</comment>
<keyword evidence="9" id="KW-0227">DNA damage</keyword>
<evidence type="ECO:0000256" key="21">
    <source>
        <dbReference type="SAM" id="MobiDB-lite"/>
    </source>
</evidence>
<dbReference type="OrthoDB" id="2414538at2759"/>
<dbReference type="STRING" id="1789683.A0A1X7R904"/>
<dbReference type="InterPro" id="IPR006134">
    <property type="entry name" value="DNA-dir_DNA_pol_B_multi_dom"/>
</dbReference>
<dbReference type="Pfam" id="PF14260">
    <property type="entry name" value="zf-C4pol"/>
    <property type="match status" value="1"/>
</dbReference>
<comment type="subunit">
    <text evidence="19">Forms DNA polymerase zeta with REV7.</text>
</comment>
<comment type="cofactor">
    <cofactor evidence="1 20">
        <name>[4Fe-4S] cluster</name>
        <dbReference type="ChEBI" id="CHEBI:49883"/>
    </cofactor>
</comment>
<evidence type="ECO:0000259" key="25">
    <source>
        <dbReference type="Pfam" id="PF24055"/>
    </source>
</evidence>
<evidence type="ECO:0000256" key="4">
    <source>
        <dbReference type="ARBA" id="ARBA00022485"/>
    </source>
</evidence>
<feature type="domain" description="DNA polymerase zeta catalytic subunit N-terminal" evidence="26">
    <location>
        <begin position="24"/>
        <end position="74"/>
    </location>
</feature>
<dbReference type="Gene3D" id="1.10.287.690">
    <property type="entry name" value="Helix hairpin bin"/>
    <property type="match status" value="1"/>
</dbReference>
<dbReference type="EC" id="2.7.7.7" evidence="20"/>
<evidence type="ECO:0000256" key="20">
    <source>
        <dbReference type="RuleBase" id="RU000442"/>
    </source>
</evidence>
<evidence type="ECO:0000256" key="18">
    <source>
        <dbReference type="ARBA" id="ARBA00049244"/>
    </source>
</evidence>
<dbReference type="Gene3D" id="3.30.342.10">
    <property type="entry name" value="DNA Polymerase, chain B, domain 1"/>
    <property type="match status" value="1"/>
</dbReference>
<evidence type="ECO:0000256" key="12">
    <source>
        <dbReference type="ARBA" id="ARBA00022932"/>
    </source>
</evidence>
<evidence type="ECO:0000313" key="27">
    <source>
        <dbReference type="EMBL" id="SMN22115.1"/>
    </source>
</evidence>
<feature type="region of interest" description="Disordered" evidence="21">
    <location>
        <begin position="444"/>
        <end position="468"/>
    </location>
</feature>
<dbReference type="GO" id="GO:0000166">
    <property type="term" value="F:nucleotide binding"/>
    <property type="evidence" value="ECO:0007669"/>
    <property type="project" value="InterPro"/>
</dbReference>
<keyword evidence="5 20" id="KW-0808">Transferase</keyword>
<evidence type="ECO:0000256" key="13">
    <source>
        <dbReference type="ARBA" id="ARBA00023004"/>
    </source>
</evidence>
<dbReference type="Gene3D" id="3.30.420.10">
    <property type="entry name" value="Ribonuclease H-like superfamily/Ribonuclease H"/>
    <property type="match status" value="1"/>
</dbReference>
<dbReference type="Pfam" id="PF24055">
    <property type="entry name" value="POL3_N"/>
    <property type="match status" value="1"/>
</dbReference>
<evidence type="ECO:0000259" key="23">
    <source>
        <dbReference type="Pfam" id="PF03104"/>
    </source>
</evidence>
<keyword evidence="16" id="KW-0234">DNA repair</keyword>
<keyword evidence="17 20" id="KW-0539">Nucleus</keyword>
<evidence type="ECO:0000256" key="6">
    <source>
        <dbReference type="ARBA" id="ARBA00022695"/>
    </source>
</evidence>
<dbReference type="FunFam" id="1.10.132.60:FF:000007">
    <property type="entry name" value="DNA polymerase"/>
    <property type="match status" value="1"/>
</dbReference>
<evidence type="ECO:0000256" key="15">
    <source>
        <dbReference type="ARBA" id="ARBA00023125"/>
    </source>
</evidence>
<dbReference type="InterPro" id="IPR023211">
    <property type="entry name" value="DNA_pol_palm_dom_sf"/>
</dbReference>
<feature type="domain" description="DNA-directed DNA polymerase family B multifunctional" evidence="22">
    <location>
        <begin position="920"/>
        <end position="1370"/>
    </location>
</feature>
<dbReference type="FunFam" id="1.10.287.690:FF:000002">
    <property type="entry name" value="DNA polymerase zeta"/>
    <property type="match status" value="1"/>
</dbReference>
<dbReference type="GO" id="GO:0006260">
    <property type="term" value="P:DNA replication"/>
    <property type="evidence" value="ECO:0007669"/>
    <property type="project" value="UniProtKB-KW"/>
</dbReference>
<dbReference type="GO" id="GO:0005634">
    <property type="term" value="C:nucleus"/>
    <property type="evidence" value="ECO:0007669"/>
    <property type="project" value="UniProtKB-SubCell"/>
</dbReference>
<dbReference type="SUPFAM" id="SSF56672">
    <property type="entry name" value="DNA/RNA polymerases"/>
    <property type="match status" value="1"/>
</dbReference>
<dbReference type="Gene3D" id="1.10.132.60">
    <property type="entry name" value="DNA polymerase family B, C-terminal domain"/>
    <property type="match status" value="1"/>
</dbReference>
<evidence type="ECO:0000259" key="24">
    <source>
        <dbReference type="Pfam" id="PF14260"/>
    </source>
</evidence>
<dbReference type="Pfam" id="PF03104">
    <property type="entry name" value="DNA_pol_B_exo1"/>
    <property type="match status" value="1"/>
</dbReference>
<dbReference type="Pfam" id="PF24065">
    <property type="entry name" value="REV3_N"/>
    <property type="match status" value="1"/>
</dbReference>
<dbReference type="InterPro" id="IPR043502">
    <property type="entry name" value="DNA/RNA_pol_sf"/>
</dbReference>
<dbReference type="PANTHER" id="PTHR45812">
    <property type="entry name" value="DNA POLYMERASE ZETA CATALYTIC SUBUNIT"/>
    <property type="match status" value="1"/>
</dbReference>
<dbReference type="SMART" id="SM00486">
    <property type="entry name" value="POLBc"/>
    <property type="match status" value="1"/>
</dbReference>
<feature type="domain" description="DNA-directed DNA polymerase family B exonuclease" evidence="23">
    <location>
        <begin position="651"/>
        <end position="848"/>
    </location>
</feature>